<dbReference type="InterPro" id="IPR005135">
    <property type="entry name" value="Endo/exonuclease/phosphatase"/>
</dbReference>
<feature type="transmembrane region" description="Helical" evidence="1">
    <location>
        <begin position="264"/>
        <end position="282"/>
    </location>
</feature>
<gene>
    <name evidence="3" type="primary">AVEN_49918_1</name>
    <name evidence="3" type="ORF">TNCT_484051</name>
</gene>
<reference evidence="3" key="1">
    <citation type="submission" date="2020-07" db="EMBL/GenBank/DDBJ databases">
        <title>Multicomponent nature underlies the extraordinary mechanical properties of spider dragline silk.</title>
        <authorList>
            <person name="Kono N."/>
            <person name="Nakamura H."/>
            <person name="Mori M."/>
            <person name="Yoshida Y."/>
            <person name="Ohtoshi R."/>
            <person name="Malay A.D."/>
            <person name="Moran D.A.P."/>
            <person name="Tomita M."/>
            <person name="Numata K."/>
            <person name="Arakawa K."/>
        </authorList>
    </citation>
    <scope>NUCLEOTIDE SEQUENCE</scope>
</reference>
<comment type="caution">
    <text evidence="3">The sequence shown here is derived from an EMBL/GenBank/DDBJ whole genome shotgun (WGS) entry which is preliminary data.</text>
</comment>
<dbReference type="InterPro" id="IPR036691">
    <property type="entry name" value="Endo/exonu/phosph_ase_sf"/>
</dbReference>
<accession>A0A8X6LTJ8</accession>
<dbReference type="PANTHER" id="PTHR36688:SF1">
    <property type="entry name" value="ENDONUCLEASE_EXONUCLEASE_PHOSPHATASE DOMAIN-CONTAINING PROTEIN"/>
    <property type="match status" value="1"/>
</dbReference>
<proteinExistence type="predicted"/>
<keyword evidence="4" id="KW-1185">Reference proteome</keyword>
<dbReference type="OrthoDB" id="410155at2759"/>
<dbReference type="EMBL" id="BMAO01018150">
    <property type="protein sequence ID" value="GFR21490.1"/>
    <property type="molecule type" value="Genomic_DNA"/>
</dbReference>
<dbReference type="GO" id="GO:0003824">
    <property type="term" value="F:catalytic activity"/>
    <property type="evidence" value="ECO:0007669"/>
    <property type="project" value="InterPro"/>
</dbReference>
<dbReference type="SUPFAM" id="SSF56219">
    <property type="entry name" value="DNase I-like"/>
    <property type="match status" value="1"/>
</dbReference>
<evidence type="ECO:0000313" key="4">
    <source>
        <dbReference type="Proteomes" id="UP000887116"/>
    </source>
</evidence>
<dbReference type="Pfam" id="PF03372">
    <property type="entry name" value="Exo_endo_phos"/>
    <property type="match status" value="1"/>
</dbReference>
<feature type="domain" description="Endonuclease/exonuclease/phosphatase" evidence="2">
    <location>
        <begin position="11"/>
        <end position="164"/>
    </location>
</feature>
<evidence type="ECO:0000313" key="3">
    <source>
        <dbReference type="EMBL" id="GFR21490.1"/>
    </source>
</evidence>
<keyword evidence="1" id="KW-0812">Transmembrane</keyword>
<protein>
    <recommendedName>
        <fullName evidence="2">Endonuclease/exonuclease/phosphatase domain-containing protein</fullName>
    </recommendedName>
</protein>
<evidence type="ECO:0000256" key="1">
    <source>
        <dbReference type="SAM" id="Phobius"/>
    </source>
</evidence>
<keyword evidence="1" id="KW-1133">Transmembrane helix</keyword>
<sequence length="300" mass="33689">MNLGRFGLRIASWNANGVSYRKIELQDFINKHSLDIILIQKTHLRPGVNFKISNFTTFGNDRTPMPTHPSGGTAILIKSSLKHHHIPTPSLGAVEATEVVLTLPDDDPLIIAFVYISPSTNPNTAINDLEEIFCLGHSSILCGEYNTHHTSWGCVSNKQRGYYPQSWKTATVVPILKPGKDPTLADSYRPISLLPILSKITEKVILNRLNNHLTQNDILIPQQQGCGRRRFSQSTSKPLHFQATRIREHAPTFFHSLSLEFFQCLFELFLLLLCLALILLYSDPIQFLAAALHSVPITFQ</sequence>
<name>A0A8X6LTJ8_TRICU</name>
<dbReference type="PANTHER" id="PTHR36688">
    <property type="entry name" value="ENDO/EXONUCLEASE/PHOSPHATASE DOMAIN-CONTAINING PROTEIN"/>
    <property type="match status" value="1"/>
</dbReference>
<evidence type="ECO:0000259" key="2">
    <source>
        <dbReference type="Pfam" id="PF03372"/>
    </source>
</evidence>
<keyword evidence="1" id="KW-0472">Membrane</keyword>
<dbReference type="Proteomes" id="UP000887116">
    <property type="component" value="Unassembled WGS sequence"/>
</dbReference>
<dbReference type="Gene3D" id="3.60.10.10">
    <property type="entry name" value="Endonuclease/exonuclease/phosphatase"/>
    <property type="match status" value="1"/>
</dbReference>
<dbReference type="AlphaFoldDB" id="A0A8X6LTJ8"/>
<dbReference type="InterPro" id="IPR052560">
    <property type="entry name" value="RdDP_mobile_element"/>
</dbReference>
<organism evidence="3 4">
    <name type="scientific">Trichonephila clavata</name>
    <name type="common">Joro spider</name>
    <name type="synonym">Nephila clavata</name>
    <dbReference type="NCBI Taxonomy" id="2740835"/>
    <lineage>
        <taxon>Eukaryota</taxon>
        <taxon>Metazoa</taxon>
        <taxon>Ecdysozoa</taxon>
        <taxon>Arthropoda</taxon>
        <taxon>Chelicerata</taxon>
        <taxon>Arachnida</taxon>
        <taxon>Araneae</taxon>
        <taxon>Araneomorphae</taxon>
        <taxon>Entelegynae</taxon>
        <taxon>Araneoidea</taxon>
        <taxon>Nephilidae</taxon>
        <taxon>Trichonephila</taxon>
    </lineage>
</organism>